<keyword evidence="1" id="KW-1133">Transmembrane helix</keyword>
<keyword evidence="3" id="KW-1185">Reference proteome</keyword>
<feature type="transmembrane region" description="Helical" evidence="1">
    <location>
        <begin position="12"/>
        <end position="36"/>
    </location>
</feature>
<keyword evidence="1" id="KW-0472">Membrane</keyword>
<sequence>MVQDISIEAAIILAIIIESILYGISTFLFGITLWSLTYQRNSAEVSRLMIAATCLLFLLGTMPAVIESGCCFRAKNGKMVDLILRDGNIYKFTHHQLRSFQLLPPRIKFIDHSYLGILAFKLWSVHQRTSRICATRSPVYHILVIIMKCRALYSMSLLTMLVIYLTASNSTFIVVDMVRTQQNEQRNPPP</sequence>
<dbReference type="OrthoDB" id="3357408at2759"/>
<reference evidence="2 3" key="1">
    <citation type="submission" date="2016-03" db="EMBL/GenBank/DDBJ databases">
        <title>Comparative genomics of the ectomycorrhizal sister species Rhizopogon vinicolor and Rhizopogon vesiculosus (Basidiomycota: Boletales) reveals a divergence of the mating type B locus.</title>
        <authorList>
            <person name="Mujic A.B."/>
            <person name="Kuo A."/>
            <person name="Tritt A."/>
            <person name="Lipzen A."/>
            <person name="Chen C."/>
            <person name="Johnson J."/>
            <person name="Sharma A."/>
            <person name="Barry K."/>
            <person name="Grigoriev I.V."/>
            <person name="Spatafora J.W."/>
        </authorList>
    </citation>
    <scope>NUCLEOTIDE SEQUENCE [LARGE SCALE GENOMIC DNA]</scope>
    <source>
        <strain evidence="2 3">AM-OR11-056</strain>
    </source>
</reference>
<evidence type="ECO:0000313" key="3">
    <source>
        <dbReference type="Proteomes" id="UP000183567"/>
    </source>
</evidence>
<protein>
    <submittedName>
        <fullName evidence="2">Uncharacterized protein</fullName>
    </submittedName>
</protein>
<accession>A0A1J8PYJ6</accession>
<dbReference type="Proteomes" id="UP000183567">
    <property type="component" value="Unassembled WGS sequence"/>
</dbReference>
<dbReference type="AlphaFoldDB" id="A0A1J8PYJ6"/>
<name>A0A1J8PYJ6_9AGAM</name>
<feature type="transmembrane region" description="Helical" evidence="1">
    <location>
        <begin position="151"/>
        <end position="175"/>
    </location>
</feature>
<dbReference type="EMBL" id="LVVM01004470">
    <property type="protein sequence ID" value="OJA12827.1"/>
    <property type="molecule type" value="Genomic_DNA"/>
</dbReference>
<gene>
    <name evidence="2" type="ORF">AZE42_04236</name>
</gene>
<proteinExistence type="predicted"/>
<organism evidence="2 3">
    <name type="scientific">Rhizopogon vesiculosus</name>
    <dbReference type="NCBI Taxonomy" id="180088"/>
    <lineage>
        <taxon>Eukaryota</taxon>
        <taxon>Fungi</taxon>
        <taxon>Dikarya</taxon>
        <taxon>Basidiomycota</taxon>
        <taxon>Agaricomycotina</taxon>
        <taxon>Agaricomycetes</taxon>
        <taxon>Agaricomycetidae</taxon>
        <taxon>Boletales</taxon>
        <taxon>Suillineae</taxon>
        <taxon>Rhizopogonaceae</taxon>
        <taxon>Rhizopogon</taxon>
    </lineage>
</organism>
<keyword evidence="1" id="KW-0812">Transmembrane</keyword>
<comment type="caution">
    <text evidence="2">The sequence shown here is derived from an EMBL/GenBank/DDBJ whole genome shotgun (WGS) entry which is preliminary data.</text>
</comment>
<evidence type="ECO:0000256" key="1">
    <source>
        <dbReference type="SAM" id="Phobius"/>
    </source>
</evidence>
<evidence type="ECO:0000313" key="2">
    <source>
        <dbReference type="EMBL" id="OJA12827.1"/>
    </source>
</evidence>
<feature type="transmembrane region" description="Helical" evidence="1">
    <location>
        <begin position="48"/>
        <end position="66"/>
    </location>
</feature>